<protein>
    <submittedName>
        <fullName evidence="1">Uncharacterized protein</fullName>
    </submittedName>
</protein>
<feature type="non-terminal residue" evidence="1">
    <location>
        <position position="1"/>
    </location>
</feature>
<dbReference type="AlphaFoldDB" id="A0A0B7BTX4"/>
<name>A0A0B7BTX4_9EUPU</name>
<accession>A0A0B7BTX4</accession>
<sequence length="74" mass="8344">QSTLQNEEFMQASDSILSVCEKNDVLHTVDGRDRLQSDSLYQNQEKRCTEERVFVSNVPGTVSDDKSILQVPKG</sequence>
<proteinExistence type="predicted"/>
<gene>
    <name evidence="1" type="primary">ORF212023</name>
</gene>
<reference evidence="1" key="1">
    <citation type="submission" date="2014-12" db="EMBL/GenBank/DDBJ databases">
        <title>Insight into the proteome of Arion vulgaris.</title>
        <authorList>
            <person name="Aradska J."/>
            <person name="Bulat T."/>
            <person name="Smidak R."/>
            <person name="Sarate P."/>
            <person name="Gangsoo J."/>
            <person name="Sialana F."/>
            <person name="Bilban M."/>
            <person name="Lubec G."/>
        </authorList>
    </citation>
    <scope>NUCLEOTIDE SEQUENCE</scope>
    <source>
        <tissue evidence="1">Skin</tissue>
    </source>
</reference>
<feature type="non-terminal residue" evidence="1">
    <location>
        <position position="74"/>
    </location>
</feature>
<organism evidence="1">
    <name type="scientific">Arion vulgaris</name>
    <dbReference type="NCBI Taxonomy" id="1028688"/>
    <lineage>
        <taxon>Eukaryota</taxon>
        <taxon>Metazoa</taxon>
        <taxon>Spiralia</taxon>
        <taxon>Lophotrochozoa</taxon>
        <taxon>Mollusca</taxon>
        <taxon>Gastropoda</taxon>
        <taxon>Heterobranchia</taxon>
        <taxon>Euthyneura</taxon>
        <taxon>Panpulmonata</taxon>
        <taxon>Eupulmonata</taxon>
        <taxon>Stylommatophora</taxon>
        <taxon>Helicina</taxon>
        <taxon>Arionoidea</taxon>
        <taxon>Arionidae</taxon>
        <taxon>Arion</taxon>
    </lineage>
</organism>
<dbReference type="EMBL" id="HACG01049558">
    <property type="protein sequence ID" value="CEK96423.1"/>
    <property type="molecule type" value="Transcribed_RNA"/>
</dbReference>
<evidence type="ECO:0000313" key="1">
    <source>
        <dbReference type="EMBL" id="CEK96423.1"/>
    </source>
</evidence>